<dbReference type="GO" id="GO:0005737">
    <property type="term" value="C:cytoplasm"/>
    <property type="evidence" value="ECO:0007669"/>
    <property type="project" value="TreeGrafter"/>
</dbReference>
<dbReference type="FunFam" id="3.40.640.10:FF:000033">
    <property type="entry name" value="Aspartate aminotransferase"/>
    <property type="match status" value="1"/>
</dbReference>
<protein>
    <submittedName>
        <fullName evidence="7">Aminotransferase class I/II-fold pyridoxal phosphate-dependent enzyme</fullName>
    </submittedName>
</protein>
<dbReference type="CDD" id="cd00609">
    <property type="entry name" value="AAT_like"/>
    <property type="match status" value="1"/>
</dbReference>
<keyword evidence="3 7" id="KW-0032">Aminotransferase</keyword>
<dbReference type="InterPro" id="IPR051326">
    <property type="entry name" value="Kynurenine-oxoglutarate_AT"/>
</dbReference>
<evidence type="ECO:0000259" key="6">
    <source>
        <dbReference type="Pfam" id="PF00155"/>
    </source>
</evidence>
<accession>A0A7C4RSR2</accession>
<keyword evidence="5" id="KW-0663">Pyridoxal phosphate</keyword>
<dbReference type="InterPro" id="IPR015424">
    <property type="entry name" value="PyrdxlP-dep_Trfase"/>
</dbReference>
<dbReference type="NCBIfam" id="NF009079">
    <property type="entry name" value="PRK12414.1"/>
    <property type="match status" value="1"/>
</dbReference>
<sequence length="382" mass="43383">MTGIDRSRLPDTGVTIFTRMSALAQQTGAINLSQGFPDFSVDPLLIDRVLVHMREGRNQYAPMQGVPLLRERIAEKVERLYGRRYDPNTEITVTSGATEAVFCAITACLQPADQAIVIEPAYDAYIPAITLSHAVAVPSPMRFPGYRIDWDHVRDSICEKTRLIILNSPHNPTGTILDRSDIDALRQIVADTRILIVSDEVYEHIVLDGRMHESMCRYPDLAERSFVISSFGKTYHATGWKIGYCLAPEALSAEFQKIHQFVTFSSNTPVQYALADMLEKPSAYLELGNFYQRKRDFFRSRIADSRFIPLPCEGTYFQMLDYSRISDEPDTDFAVRMTREFGVAAIPPSVFHSDRQDHRVLRFCFAKNEHTLEEAAARLCRI</sequence>
<dbReference type="Gene3D" id="3.40.640.10">
    <property type="entry name" value="Type I PLP-dependent aspartate aminotransferase-like (Major domain)"/>
    <property type="match status" value="1"/>
</dbReference>
<dbReference type="InterPro" id="IPR015422">
    <property type="entry name" value="PyrdxlP-dep_Trfase_small"/>
</dbReference>
<dbReference type="AlphaFoldDB" id="A0A7C4RSR2"/>
<comment type="caution">
    <text evidence="7">The sequence shown here is derived from an EMBL/GenBank/DDBJ whole genome shotgun (WGS) entry which is preliminary data.</text>
</comment>
<dbReference type="GO" id="GO:0030170">
    <property type="term" value="F:pyridoxal phosphate binding"/>
    <property type="evidence" value="ECO:0007669"/>
    <property type="project" value="InterPro"/>
</dbReference>
<dbReference type="InterPro" id="IPR004839">
    <property type="entry name" value="Aminotransferase_I/II_large"/>
</dbReference>
<evidence type="ECO:0000256" key="3">
    <source>
        <dbReference type="ARBA" id="ARBA00022576"/>
    </source>
</evidence>
<proteinExistence type="inferred from homology"/>
<keyword evidence="4 7" id="KW-0808">Transferase</keyword>
<name>A0A7C4RSR2_9BACT</name>
<dbReference type="PANTHER" id="PTHR43807:SF20">
    <property type="entry name" value="FI04487P"/>
    <property type="match status" value="1"/>
</dbReference>
<comment type="similarity">
    <text evidence="2">Belongs to the class-I pyridoxal-phosphate-dependent aminotransferase family.</text>
</comment>
<dbReference type="NCBIfam" id="NF006569">
    <property type="entry name" value="PRK09082.1"/>
    <property type="match status" value="1"/>
</dbReference>
<organism evidence="7">
    <name type="scientific">Desulfatirhabdium butyrativorans</name>
    <dbReference type="NCBI Taxonomy" id="340467"/>
    <lineage>
        <taxon>Bacteria</taxon>
        <taxon>Pseudomonadati</taxon>
        <taxon>Thermodesulfobacteriota</taxon>
        <taxon>Desulfobacteria</taxon>
        <taxon>Desulfobacterales</taxon>
        <taxon>Desulfatirhabdiaceae</taxon>
        <taxon>Desulfatirhabdium</taxon>
    </lineage>
</organism>
<evidence type="ECO:0000256" key="5">
    <source>
        <dbReference type="ARBA" id="ARBA00022898"/>
    </source>
</evidence>
<dbReference type="PANTHER" id="PTHR43807">
    <property type="entry name" value="FI04487P"/>
    <property type="match status" value="1"/>
</dbReference>
<reference evidence="7" key="1">
    <citation type="journal article" date="2020" name="mSystems">
        <title>Genome- and Community-Level Interaction Insights into Carbon Utilization and Element Cycling Functions of Hydrothermarchaeota in Hydrothermal Sediment.</title>
        <authorList>
            <person name="Zhou Z."/>
            <person name="Liu Y."/>
            <person name="Xu W."/>
            <person name="Pan J."/>
            <person name="Luo Z.H."/>
            <person name="Li M."/>
        </authorList>
    </citation>
    <scope>NUCLEOTIDE SEQUENCE [LARGE SCALE GENOMIC DNA]</scope>
    <source>
        <strain evidence="7">SpSt-477</strain>
    </source>
</reference>
<dbReference type="GO" id="GO:0016212">
    <property type="term" value="F:kynurenine-oxoglutarate transaminase activity"/>
    <property type="evidence" value="ECO:0007669"/>
    <property type="project" value="TreeGrafter"/>
</dbReference>
<evidence type="ECO:0000256" key="4">
    <source>
        <dbReference type="ARBA" id="ARBA00022679"/>
    </source>
</evidence>
<feature type="domain" description="Aminotransferase class I/classII large" evidence="6">
    <location>
        <begin position="29"/>
        <end position="379"/>
    </location>
</feature>
<dbReference type="InterPro" id="IPR015421">
    <property type="entry name" value="PyrdxlP-dep_Trfase_major"/>
</dbReference>
<comment type="cofactor">
    <cofactor evidence="1">
        <name>pyridoxal 5'-phosphate</name>
        <dbReference type="ChEBI" id="CHEBI:597326"/>
    </cofactor>
</comment>
<dbReference type="SUPFAM" id="SSF53383">
    <property type="entry name" value="PLP-dependent transferases"/>
    <property type="match status" value="1"/>
</dbReference>
<dbReference type="EMBL" id="DSUH01000177">
    <property type="protein sequence ID" value="HGU32678.1"/>
    <property type="molecule type" value="Genomic_DNA"/>
</dbReference>
<gene>
    <name evidence="7" type="ORF">ENS29_07470</name>
</gene>
<dbReference type="Gene3D" id="3.90.1150.10">
    <property type="entry name" value="Aspartate Aminotransferase, domain 1"/>
    <property type="match status" value="1"/>
</dbReference>
<evidence type="ECO:0000256" key="2">
    <source>
        <dbReference type="ARBA" id="ARBA00007441"/>
    </source>
</evidence>
<dbReference type="Pfam" id="PF00155">
    <property type="entry name" value="Aminotran_1_2"/>
    <property type="match status" value="1"/>
</dbReference>
<evidence type="ECO:0000313" key="7">
    <source>
        <dbReference type="EMBL" id="HGU32678.1"/>
    </source>
</evidence>
<evidence type="ECO:0000256" key="1">
    <source>
        <dbReference type="ARBA" id="ARBA00001933"/>
    </source>
</evidence>